<dbReference type="Gene3D" id="2.40.10.240">
    <property type="entry name" value="QueA-like"/>
    <property type="match status" value="1"/>
</dbReference>
<comment type="subcellular location">
    <subcellularLocation>
        <location evidence="5">Cytoplasm</location>
    </subcellularLocation>
</comment>
<dbReference type="NCBIfam" id="NF001140">
    <property type="entry name" value="PRK00147.1"/>
    <property type="match status" value="1"/>
</dbReference>
<evidence type="ECO:0000256" key="2">
    <source>
        <dbReference type="ARBA" id="ARBA00022679"/>
    </source>
</evidence>
<dbReference type="InterPro" id="IPR042119">
    <property type="entry name" value="QueA_dom2"/>
</dbReference>
<dbReference type="GO" id="GO:0051075">
    <property type="term" value="F:S-adenosylmethionine:tRNA ribosyltransferase-isomerase activity"/>
    <property type="evidence" value="ECO:0007669"/>
    <property type="project" value="UniProtKB-EC"/>
</dbReference>
<keyword evidence="6" id="KW-0328">Glycosyltransferase</keyword>
<reference evidence="6" key="1">
    <citation type="submission" date="2019-09" db="EMBL/GenBank/DDBJ databases">
        <authorList>
            <person name="Cremers G."/>
        </authorList>
    </citation>
    <scope>NUCLEOTIDE SEQUENCE [LARGE SCALE GENOMIC DNA]</scope>
    <source>
        <strain evidence="6">3B</strain>
    </source>
</reference>
<keyword evidence="2 5" id="KW-0808">Transferase</keyword>
<proteinExistence type="inferred from homology"/>
<dbReference type="Proteomes" id="UP000381693">
    <property type="component" value="Unassembled WGS sequence"/>
</dbReference>
<dbReference type="EC" id="2.4.99.17" evidence="5"/>
<dbReference type="GO" id="GO:0005737">
    <property type="term" value="C:cytoplasm"/>
    <property type="evidence" value="ECO:0007669"/>
    <property type="project" value="UniProtKB-SubCell"/>
</dbReference>
<dbReference type="GO" id="GO:0008616">
    <property type="term" value="P:tRNA queuosine(34) biosynthetic process"/>
    <property type="evidence" value="ECO:0007669"/>
    <property type="project" value="UniProtKB-UniRule"/>
</dbReference>
<dbReference type="Pfam" id="PF02547">
    <property type="entry name" value="Queuosine_synth"/>
    <property type="match status" value="1"/>
</dbReference>
<comment type="subunit">
    <text evidence="5">Monomer.</text>
</comment>
<dbReference type="SUPFAM" id="SSF111337">
    <property type="entry name" value="QueA-like"/>
    <property type="match status" value="1"/>
</dbReference>
<keyword evidence="3 5" id="KW-0949">S-adenosyl-L-methionine</keyword>
<keyword evidence="7" id="KW-1185">Reference proteome</keyword>
<evidence type="ECO:0000313" key="6">
    <source>
        <dbReference type="EMBL" id="VVM04352.1"/>
    </source>
</evidence>
<evidence type="ECO:0000313" key="7">
    <source>
        <dbReference type="Proteomes" id="UP000381693"/>
    </source>
</evidence>
<comment type="pathway">
    <text evidence="5">tRNA modification; tRNA-queuosine biosynthesis.</text>
</comment>
<keyword evidence="1 5" id="KW-0963">Cytoplasm</keyword>
<comment type="catalytic activity">
    <reaction evidence="5">
        <text>7-aminomethyl-7-carbaguanosine(34) in tRNA + S-adenosyl-L-methionine = epoxyqueuosine(34) in tRNA + adenine + L-methionine + 2 H(+)</text>
        <dbReference type="Rhea" id="RHEA:32155"/>
        <dbReference type="Rhea" id="RHEA-COMP:10342"/>
        <dbReference type="Rhea" id="RHEA-COMP:18582"/>
        <dbReference type="ChEBI" id="CHEBI:15378"/>
        <dbReference type="ChEBI" id="CHEBI:16708"/>
        <dbReference type="ChEBI" id="CHEBI:57844"/>
        <dbReference type="ChEBI" id="CHEBI:59789"/>
        <dbReference type="ChEBI" id="CHEBI:82833"/>
        <dbReference type="ChEBI" id="CHEBI:194443"/>
        <dbReference type="EC" id="2.4.99.17"/>
    </reaction>
</comment>
<dbReference type="AlphaFoldDB" id="A0A5E6ME59"/>
<dbReference type="InterPro" id="IPR042118">
    <property type="entry name" value="QueA_dom1"/>
</dbReference>
<comment type="function">
    <text evidence="5">Transfers and isomerizes the ribose moiety from AdoMet to the 7-aminomethyl group of 7-deazaguanine (preQ1-tRNA) to give epoxyqueuosine (oQ-tRNA).</text>
</comment>
<dbReference type="InterPro" id="IPR036100">
    <property type="entry name" value="QueA_sf"/>
</dbReference>
<dbReference type="InterPro" id="IPR003699">
    <property type="entry name" value="QueA"/>
</dbReference>
<evidence type="ECO:0000256" key="1">
    <source>
        <dbReference type="ARBA" id="ARBA00022490"/>
    </source>
</evidence>
<dbReference type="RefSeq" id="WP_142524198.1">
    <property type="nucleotide sequence ID" value="NZ_CABFUZ020000004.1"/>
</dbReference>
<gene>
    <name evidence="5 6" type="primary">queA</name>
    <name evidence="6" type="ORF">MAMC_00026</name>
</gene>
<organism evidence="6 7">
    <name type="scientific">Methylacidimicrobium cyclopophantes</name>
    <dbReference type="NCBI Taxonomy" id="1041766"/>
    <lineage>
        <taxon>Bacteria</taxon>
        <taxon>Pseudomonadati</taxon>
        <taxon>Verrucomicrobiota</taxon>
        <taxon>Methylacidimicrobium</taxon>
    </lineage>
</organism>
<evidence type="ECO:0000256" key="4">
    <source>
        <dbReference type="ARBA" id="ARBA00022785"/>
    </source>
</evidence>
<protein>
    <recommendedName>
        <fullName evidence="5">S-adenosylmethionine:tRNA ribosyltransferase-isomerase</fullName>
        <ecNumber evidence="5">2.4.99.17</ecNumber>
    </recommendedName>
    <alternativeName>
        <fullName evidence="5">Queuosine biosynthesis protein QueA</fullName>
    </alternativeName>
</protein>
<accession>A0A5E6ME59</accession>
<dbReference type="PANTHER" id="PTHR30307">
    <property type="entry name" value="S-ADENOSYLMETHIONINE:TRNA RIBOSYLTRANSFERASE-ISOMERASE"/>
    <property type="match status" value="1"/>
</dbReference>
<evidence type="ECO:0000256" key="3">
    <source>
        <dbReference type="ARBA" id="ARBA00022691"/>
    </source>
</evidence>
<comment type="caution">
    <text evidence="6">The sequence shown here is derived from an EMBL/GenBank/DDBJ whole genome shotgun (WGS) entry which is preliminary data.</text>
</comment>
<sequence>MLAEGPPSSSSFDRSLPELAPYSFVLPEERIALAPSPDRAEARLLLLDRRSRSIAHYRIRDLPALLDPGDLLVLNDSRVIPALFPCAEPRLSLLLLEEQEPLLWRALVEPARKAPLGRSLLFVADLGKAEEERLTAEVVGVRSRGERLLRFSRPFRLERFGLPPLPPYIRKRRGRASDSSFSDSERYQTVFARQPGSVAAPTAGLHLTPELLARLPHAFVTLHVGPGTFRPIGPAEWRSGRLHPERFSIPSGFAEAAAASRRLVAVGTTVARVLETAPDLCAQNGTTDLFLRPPCAFRRTGALLTNFHLPRSSLFLLVSAFAGLELIHEAYREAIASGYRFYSYGDAMLIL</sequence>
<dbReference type="OrthoDB" id="9805933at2"/>
<keyword evidence="4 5" id="KW-0671">Queuosine biosynthesis</keyword>
<dbReference type="UniPathway" id="UPA00392"/>
<dbReference type="EMBL" id="CABFUZ020000004">
    <property type="protein sequence ID" value="VVM04352.1"/>
    <property type="molecule type" value="Genomic_DNA"/>
</dbReference>
<name>A0A5E6ME59_9BACT</name>
<dbReference type="PANTHER" id="PTHR30307:SF0">
    <property type="entry name" value="S-ADENOSYLMETHIONINE:TRNA RIBOSYLTRANSFERASE-ISOMERASE"/>
    <property type="match status" value="1"/>
</dbReference>
<dbReference type="Gene3D" id="3.40.1780.10">
    <property type="entry name" value="QueA-like"/>
    <property type="match status" value="2"/>
</dbReference>
<dbReference type="HAMAP" id="MF_00113">
    <property type="entry name" value="QueA"/>
    <property type="match status" value="1"/>
</dbReference>
<comment type="similarity">
    <text evidence="5">Belongs to the QueA family.</text>
</comment>
<evidence type="ECO:0000256" key="5">
    <source>
        <dbReference type="HAMAP-Rule" id="MF_00113"/>
    </source>
</evidence>